<dbReference type="InParanoid" id="A0A1C7LJN3"/>
<evidence type="ECO:0000256" key="1">
    <source>
        <dbReference type="SAM" id="Coils"/>
    </source>
</evidence>
<protein>
    <submittedName>
        <fullName evidence="3">Uncharacterized protein</fullName>
    </submittedName>
</protein>
<sequence length="320" mass="37190">MRLYSTSSDQAQPTTRPTEPNPFDSNLSYPHSPQDEEEDEEDEEEMIEKQEEKPPSVMEFSRTLNTATRSAQNITQDIDMLQANIESLANDLGIDPSRFDEETDQHLQNGYNPMFTTEDTKLLTADLSTGSSEFYEPYKRKESNVVPYPFDMQSRSYPPMQDATIPLQTRPYLQTPAQLMNVPPTMQRPSAPQRVQPPQRMYTMPCLTEEKPLQPESTENGSYRQFLNSMNYSDAYYSINQESDFQQQRNNFDHSTSHLNRRHPPRMNTFYGSTSDEDMVMSNQEGFHPTLVNPYSNSMRPRYFNNMTTNENEDNFHDNT</sequence>
<comment type="caution">
    <text evidence="3">The sequence shown here is derived from an EMBL/GenBank/DDBJ whole genome shotgun (WGS) entry which is preliminary data.</text>
</comment>
<dbReference type="OrthoDB" id="2256893at2759"/>
<evidence type="ECO:0000313" key="4">
    <source>
        <dbReference type="Proteomes" id="UP000093000"/>
    </source>
</evidence>
<keyword evidence="4" id="KW-1185">Reference proteome</keyword>
<dbReference type="Proteomes" id="UP000093000">
    <property type="component" value="Unassembled WGS sequence"/>
</dbReference>
<feature type="coiled-coil region" evidence="1">
    <location>
        <begin position="64"/>
        <end position="91"/>
    </location>
</feature>
<feature type="compositionally biased region" description="Polar residues" evidence="2">
    <location>
        <begin position="1"/>
        <end position="31"/>
    </location>
</feature>
<keyword evidence="1" id="KW-0175">Coiled coil</keyword>
<feature type="compositionally biased region" description="Acidic residues" evidence="2">
    <location>
        <begin position="35"/>
        <end position="46"/>
    </location>
</feature>
<dbReference type="AlphaFoldDB" id="A0A1C7LJN3"/>
<evidence type="ECO:0000256" key="2">
    <source>
        <dbReference type="SAM" id="MobiDB-lite"/>
    </source>
</evidence>
<proteinExistence type="predicted"/>
<name>A0A1C7LJN3_9FUNG</name>
<feature type="region of interest" description="Disordered" evidence="2">
    <location>
        <begin position="1"/>
        <end position="58"/>
    </location>
</feature>
<accession>A0A1C7LJN3</accession>
<dbReference type="EMBL" id="LUGH01002747">
    <property type="protein sequence ID" value="OBZ65005.1"/>
    <property type="molecule type" value="Genomic_DNA"/>
</dbReference>
<organism evidence="3 4">
    <name type="scientific">Choanephora cucurbitarum</name>
    <dbReference type="NCBI Taxonomy" id="101091"/>
    <lineage>
        <taxon>Eukaryota</taxon>
        <taxon>Fungi</taxon>
        <taxon>Fungi incertae sedis</taxon>
        <taxon>Mucoromycota</taxon>
        <taxon>Mucoromycotina</taxon>
        <taxon>Mucoromycetes</taxon>
        <taxon>Mucorales</taxon>
        <taxon>Mucorineae</taxon>
        <taxon>Choanephoraceae</taxon>
        <taxon>Choanephoroideae</taxon>
        <taxon>Choanephora</taxon>
    </lineage>
</organism>
<evidence type="ECO:0000313" key="3">
    <source>
        <dbReference type="EMBL" id="OBZ65005.1"/>
    </source>
</evidence>
<gene>
    <name evidence="3" type="ORF">A0J61_11949</name>
</gene>
<dbReference type="STRING" id="101091.A0A1C7LJN3"/>
<reference evidence="3 4" key="1">
    <citation type="submission" date="2016-03" db="EMBL/GenBank/DDBJ databases">
        <title>Choanephora cucurbitarum.</title>
        <authorList>
            <person name="Min B."/>
            <person name="Park H."/>
            <person name="Park J.-H."/>
            <person name="Shin H.-D."/>
            <person name="Choi I.-G."/>
        </authorList>
    </citation>
    <scope>NUCLEOTIDE SEQUENCE [LARGE SCALE GENOMIC DNA]</scope>
    <source>
        <strain evidence="3 4">KUS-F28377</strain>
    </source>
</reference>